<dbReference type="PANTHER" id="PTHR10978">
    <property type="entry name" value="SUCCINATE DEHYDROGENASE CYTOCHROME B560 SUBUNIT"/>
    <property type="match status" value="1"/>
</dbReference>
<feature type="transmembrane region" description="Helical" evidence="9">
    <location>
        <begin position="214"/>
        <end position="235"/>
    </location>
</feature>
<evidence type="ECO:0000313" key="10">
    <source>
        <dbReference type="EMBL" id="EDW38369.1"/>
    </source>
</evidence>
<dbReference type="GO" id="GO:0006099">
    <property type="term" value="P:tricarboxylic acid cycle"/>
    <property type="evidence" value="ECO:0007669"/>
    <property type="project" value="InterPro"/>
</dbReference>
<feature type="compositionally biased region" description="Gly residues" evidence="8">
    <location>
        <begin position="45"/>
        <end position="74"/>
    </location>
</feature>
<dbReference type="InterPro" id="IPR014314">
    <property type="entry name" value="Succ_DH_cytb556"/>
</dbReference>
<evidence type="ECO:0000256" key="8">
    <source>
        <dbReference type="SAM" id="MobiDB-lite"/>
    </source>
</evidence>
<feature type="transmembrane region" description="Helical" evidence="9">
    <location>
        <begin position="184"/>
        <end position="202"/>
    </location>
</feature>
<dbReference type="Gene3D" id="1.20.1300.10">
    <property type="entry name" value="Fumarate reductase/succinate dehydrogenase, transmembrane subunit"/>
    <property type="match status" value="1"/>
</dbReference>
<dbReference type="InterPro" id="IPR034804">
    <property type="entry name" value="SQR/QFR_C/D"/>
</dbReference>
<keyword evidence="2" id="KW-0349">Heme</keyword>
<evidence type="ECO:0000313" key="11">
    <source>
        <dbReference type="Proteomes" id="UP000008744"/>
    </source>
</evidence>
<name>B4GLE5_DROPE</name>
<dbReference type="Proteomes" id="UP000008744">
    <property type="component" value="Unassembled WGS sequence"/>
</dbReference>
<feature type="region of interest" description="Disordered" evidence="8">
    <location>
        <begin position="252"/>
        <end position="307"/>
    </location>
</feature>
<protein>
    <submittedName>
        <fullName evidence="10">GL12050</fullName>
    </submittedName>
</protein>
<comment type="subcellular location">
    <subcellularLocation>
        <location evidence="1">Membrane</location>
    </subcellularLocation>
</comment>
<dbReference type="PANTHER" id="PTHR10978:SF5">
    <property type="entry name" value="SUCCINATE DEHYDROGENASE CYTOCHROME B560 SUBUNIT, MITOCHONDRIAL"/>
    <property type="match status" value="1"/>
</dbReference>
<feature type="transmembrane region" description="Helical" evidence="9">
    <location>
        <begin position="135"/>
        <end position="158"/>
    </location>
</feature>
<gene>
    <name evidence="10" type="primary">Dper\GL12050</name>
    <name evidence="10" type="ORF">Dper_GL12050</name>
</gene>
<evidence type="ECO:0000256" key="1">
    <source>
        <dbReference type="ARBA" id="ARBA00004370"/>
    </source>
</evidence>
<dbReference type="AlphaFoldDB" id="B4GLE5"/>
<evidence type="ECO:0000256" key="4">
    <source>
        <dbReference type="ARBA" id="ARBA00022723"/>
    </source>
</evidence>
<dbReference type="GO" id="GO:0046872">
    <property type="term" value="F:metal ion binding"/>
    <property type="evidence" value="ECO:0007669"/>
    <property type="project" value="UniProtKB-KW"/>
</dbReference>
<dbReference type="HOGENOM" id="CLU_086468_0_0_1"/>
<proteinExistence type="predicted"/>
<evidence type="ECO:0000256" key="2">
    <source>
        <dbReference type="ARBA" id="ARBA00022617"/>
    </source>
</evidence>
<feature type="region of interest" description="Disordered" evidence="8">
    <location>
        <begin position="43"/>
        <end position="74"/>
    </location>
</feature>
<keyword evidence="5 9" id="KW-1133">Transmembrane helix</keyword>
<dbReference type="KEGG" id="dpe:6594075"/>
<evidence type="ECO:0000256" key="5">
    <source>
        <dbReference type="ARBA" id="ARBA00022989"/>
    </source>
</evidence>
<dbReference type="GO" id="GO:0009055">
    <property type="term" value="F:electron transfer activity"/>
    <property type="evidence" value="ECO:0007669"/>
    <property type="project" value="InterPro"/>
</dbReference>
<keyword evidence="6" id="KW-0408">Iron</keyword>
<keyword evidence="11" id="KW-1185">Reference proteome</keyword>
<dbReference type="STRING" id="7234.B4GLE5"/>
<dbReference type="InterPro" id="IPR000701">
    <property type="entry name" value="SuccDH_FuR_B_TM-su"/>
</dbReference>
<dbReference type="EMBL" id="CH479185">
    <property type="protein sequence ID" value="EDW38369.1"/>
    <property type="molecule type" value="Genomic_DNA"/>
</dbReference>
<dbReference type="Pfam" id="PF01127">
    <property type="entry name" value="Sdh_cyt"/>
    <property type="match status" value="1"/>
</dbReference>
<keyword evidence="3 9" id="KW-0812">Transmembrane</keyword>
<dbReference type="OMA" id="IWYLNKF"/>
<dbReference type="GO" id="GO:0006121">
    <property type="term" value="P:mitochondrial electron transport, succinate to ubiquinone"/>
    <property type="evidence" value="ECO:0007669"/>
    <property type="project" value="TreeGrafter"/>
</dbReference>
<evidence type="ECO:0000256" key="9">
    <source>
        <dbReference type="SAM" id="Phobius"/>
    </source>
</evidence>
<dbReference type="PhylomeDB" id="B4GLE5"/>
<sequence length="307" mass="33329">MPRFTLHVHHILGQKPLMKTRQMPMFYTFRYLGAKDGGKPPVAAAGGGGGKAPAAAGGGGGKEPAPAGGVGGMQPAPDGGGAAVVEMTPPAVILKIIKARIVPELSYDDRNMRLGRVMSPALTIYKKQLTSVLSILLRMSGFALTLFVWGLGLTGLFSKRTLAEWAEKVNECDVRRNVVSGMKFVMIFPFVYHVVAGTRHLIWHLDVFLTKPQIYATGYLAVVLTFVLAGGMTMLNVGEEVKKDVVDMTDEKHYKQKKAEEKKKAKEEAKAKAKMEAEKKAQEKALAKEQKKAQAKEADGKAKEPPK</sequence>
<evidence type="ECO:0000256" key="7">
    <source>
        <dbReference type="ARBA" id="ARBA00023136"/>
    </source>
</evidence>
<organism evidence="11">
    <name type="scientific">Drosophila persimilis</name>
    <name type="common">Fruit fly</name>
    <dbReference type="NCBI Taxonomy" id="7234"/>
    <lineage>
        <taxon>Eukaryota</taxon>
        <taxon>Metazoa</taxon>
        <taxon>Ecdysozoa</taxon>
        <taxon>Arthropoda</taxon>
        <taxon>Hexapoda</taxon>
        <taxon>Insecta</taxon>
        <taxon>Pterygota</taxon>
        <taxon>Neoptera</taxon>
        <taxon>Endopterygota</taxon>
        <taxon>Diptera</taxon>
        <taxon>Brachycera</taxon>
        <taxon>Muscomorpha</taxon>
        <taxon>Ephydroidea</taxon>
        <taxon>Drosophilidae</taxon>
        <taxon>Drosophila</taxon>
        <taxon>Sophophora</taxon>
    </lineage>
</organism>
<keyword evidence="7 9" id="KW-0472">Membrane</keyword>
<keyword evidence="4" id="KW-0479">Metal-binding</keyword>
<dbReference type="GO" id="GO:0005739">
    <property type="term" value="C:mitochondrion"/>
    <property type="evidence" value="ECO:0007669"/>
    <property type="project" value="GOC"/>
</dbReference>
<dbReference type="SUPFAM" id="SSF81343">
    <property type="entry name" value="Fumarate reductase respiratory complex transmembrane subunits"/>
    <property type="match status" value="1"/>
</dbReference>
<evidence type="ECO:0000256" key="6">
    <source>
        <dbReference type="ARBA" id="ARBA00023004"/>
    </source>
</evidence>
<accession>B4GLE5</accession>
<dbReference type="GO" id="GO:0016020">
    <property type="term" value="C:membrane"/>
    <property type="evidence" value="ECO:0007669"/>
    <property type="project" value="UniProtKB-SubCell"/>
</dbReference>
<dbReference type="OrthoDB" id="588261at2759"/>
<evidence type="ECO:0000256" key="3">
    <source>
        <dbReference type="ARBA" id="ARBA00022692"/>
    </source>
</evidence>
<reference evidence="10 11" key="1">
    <citation type="journal article" date="2007" name="Nature">
        <title>Evolution of genes and genomes on the Drosophila phylogeny.</title>
        <authorList>
            <consortium name="Drosophila 12 Genomes Consortium"/>
            <person name="Clark A.G."/>
            <person name="Eisen M.B."/>
            <person name="Smith D.R."/>
            <person name="Bergman C.M."/>
            <person name="Oliver B."/>
            <person name="Markow T.A."/>
            <person name="Kaufman T.C."/>
            <person name="Kellis M."/>
            <person name="Gelbart W."/>
            <person name="Iyer V.N."/>
            <person name="Pollard D.A."/>
            <person name="Sackton T.B."/>
            <person name="Larracuente A.M."/>
            <person name="Singh N.D."/>
            <person name="Abad J.P."/>
            <person name="Abt D.N."/>
            <person name="Adryan B."/>
            <person name="Aguade M."/>
            <person name="Akashi H."/>
            <person name="Anderson W.W."/>
            <person name="Aquadro C.F."/>
            <person name="Ardell D.H."/>
            <person name="Arguello R."/>
            <person name="Artieri C.G."/>
            <person name="Barbash D.A."/>
            <person name="Barker D."/>
            <person name="Barsanti P."/>
            <person name="Batterham P."/>
            <person name="Batzoglou S."/>
            <person name="Begun D."/>
            <person name="Bhutkar A."/>
            <person name="Blanco E."/>
            <person name="Bosak S.A."/>
            <person name="Bradley R.K."/>
            <person name="Brand A.D."/>
            <person name="Brent M.R."/>
            <person name="Brooks A.N."/>
            <person name="Brown R.H."/>
            <person name="Butlin R.K."/>
            <person name="Caggese C."/>
            <person name="Calvi B.R."/>
            <person name="Bernardo de Carvalho A."/>
            <person name="Caspi A."/>
            <person name="Castrezana S."/>
            <person name="Celniker S.E."/>
            <person name="Chang J.L."/>
            <person name="Chapple C."/>
            <person name="Chatterji S."/>
            <person name="Chinwalla A."/>
            <person name="Civetta A."/>
            <person name="Clifton S.W."/>
            <person name="Comeron J.M."/>
            <person name="Costello J.C."/>
            <person name="Coyne J.A."/>
            <person name="Daub J."/>
            <person name="David R.G."/>
            <person name="Delcher A.L."/>
            <person name="Delehaunty K."/>
            <person name="Do C.B."/>
            <person name="Ebling H."/>
            <person name="Edwards K."/>
            <person name="Eickbush T."/>
            <person name="Evans J.D."/>
            <person name="Filipski A."/>
            <person name="Findeiss S."/>
            <person name="Freyhult E."/>
            <person name="Fulton L."/>
            <person name="Fulton R."/>
            <person name="Garcia A.C."/>
            <person name="Gardiner A."/>
            <person name="Garfield D.A."/>
            <person name="Garvin B.E."/>
            <person name="Gibson G."/>
            <person name="Gilbert D."/>
            <person name="Gnerre S."/>
            <person name="Godfrey J."/>
            <person name="Good R."/>
            <person name="Gotea V."/>
            <person name="Gravely B."/>
            <person name="Greenberg A.J."/>
            <person name="Griffiths-Jones S."/>
            <person name="Gross S."/>
            <person name="Guigo R."/>
            <person name="Gustafson E.A."/>
            <person name="Haerty W."/>
            <person name="Hahn M.W."/>
            <person name="Halligan D.L."/>
            <person name="Halpern A.L."/>
            <person name="Halter G.M."/>
            <person name="Han M.V."/>
            <person name="Heger A."/>
            <person name="Hillier L."/>
            <person name="Hinrichs A.S."/>
            <person name="Holmes I."/>
            <person name="Hoskins R.A."/>
            <person name="Hubisz M.J."/>
            <person name="Hultmark D."/>
            <person name="Huntley M.A."/>
            <person name="Jaffe D.B."/>
            <person name="Jagadeeshan S."/>
            <person name="Jeck W.R."/>
            <person name="Johnson J."/>
            <person name="Jones C.D."/>
            <person name="Jordan W.C."/>
            <person name="Karpen G.H."/>
            <person name="Kataoka E."/>
            <person name="Keightley P.D."/>
            <person name="Kheradpour P."/>
            <person name="Kirkness E.F."/>
            <person name="Koerich L.B."/>
            <person name="Kristiansen K."/>
            <person name="Kudrna D."/>
            <person name="Kulathinal R.J."/>
            <person name="Kumar S."/>
            <person name="Kwok R."/>
            <person name="Lander E."/>
            <person name="Langley C.H."/>
            <person name="Lapoint R."/>
            <person name="Lazzaro B.P."/>
            <person name="Lee S.J."/>
            <person name="Levesque L."/>
            <person name="Li R."/>
            <person name="Lin C.F."/>
            <person name="Lin M.F."/>
            <person name="Lindblad-Toh K."/>
            <person name="Llopart A."/>
            <person name="Long M."/>
            <person name="Low L."/>
            <person name="Lozovsky E."/>
            <person name="Lu J."/>
            <person name="Luo M."/>
            <person name="Machado C.A."/>
            <person name="Makalowski W."/>
            <person name="Marzo M."/>
            <person name="Matsuda M."/>
            <person name="Matzkin L."/>
            <person name="McAllister B."/>
            <person name="McBride C.S."/>
            <person name="McKernan B."/>
            <person name="McKernan K."/>
            <person name="Mendez-Lago M."/>
            <person name="Minx P."/>
            <person name="Mollenhauer M.U."/>
            <person name="Montooth K."/>
            <person name="Mount S.M."/>
            <person name="Mu X."/>
            <person name="Myers E."/>
            <person name="Negre B."/>
            <person name="Newfeld S."/>
            <person name="Nielsen R."/>
            <person name="Noor M.A."/>
            <person name="O'Grady P."/>
            <person name="Pachter L."/>
            <person name="Papaceit M."/>
            <person name="Parisi M.J."/>
            <person name="Parisi M."/>
            <person name="Parts L."/>
            <person name="Pedersen J.S."/>
            <person name="Pesole G."/>
            <person name="Phillippy A.M."/>
            <person name="Ponting C.P."/>
            <person name="Pop M."/>
            <person name="Porcelli D."/>
            <person name="Powell J.R."/>
            <person name="Prohaska S."/>
            <person name="Pruitt K."/>
            <person name="Puig M."/>
            <person name="Quesneville H."/>
            <person name="Ram K.R."/>
            <person name="Rand D."/>
            <person name="Rasmussen M.D."/>
            <person name="Reed L.K."/>
            <person name="Reenan R."/>
            <person name="Reily A."/>
            <person name="Remington K.A."/>
            <person name="Rieger T.T."/>
            <person name="Ritchie M.G."/>
            <person name="Robin C."/>
            <person name="Rogers Y.H."/>
            <person name="Rohde C."/>
            <person name="Rozas J."/>
            <person name="Rubenfield M.J."/>
            <person name="Ruiz A."/>
            <person name="Russo S."/>
            <person name="Salzberg S.L."/>
            <person name="Sanchez-Gracia A."/>
            <person name="Saranga D.J."/>
            <person name="Sato H."/>
            <person name="Schaeffer S.W."/>
            <person name="Schatz M.C."/>
            <person name="Schlenke T."/>
            <person name="Schwartz R."/>
            <person name="Segarra C."/>
            <person name="Singh R.S."/>
            <person name="Sirot L."/>
            <person name="Sirota M."/>
            <person name="Sisneros N.B."/>
            <person name="Smith C.D."/>
            <person name="Smith T.F."/>
            <person name="Spieth J."/>
            <person name="Stage D.E."/>
            <person name="Stark A."/>
            <person name="Stephan W."/>
            <person name="Strausberg R.L."/>
            <person name="Strempel S."/>
            <person name="Sturgill D."/>
            <person name="Sutton G."/>
            <person name="Sutton G.G."/>
            <person name="Tao W."/>
            <person name="Teichmann S."/>
            <person name="Tobari Y.N."/>
            <person name="Tomimura Y."/>
            <person name="Tsolas J.M."/>
            <person name="Valente V.L."/>
            <person name="Venter E."/>
            <person name="Venter J.C."/>
            <person name="Vicario S."/>
            <person name="Vieira F.G."/>
            <person name="Vilella A.J."/>
            <person name="Villasante A."/>
            <person name="Walenz B."/>
            <person name="Wang J."/>
            <person name="Wasserman M."/>
            <person name="Watts T."/>
            <person name="Wilson D."/>
            <person name="Wilson R.K."/>
            <person name="Wing R.A."/>
            <person name="Wolfner M.F."/>
            <person name="Wong A."/>
            <person name="Wong G.K."/>
            <person name="Wu C.I."/>
            <person name="Wu G."/>
            <person name="Yamamoto D."/>
            <person name="Yang H.P."/>
            <person name="Yang S.P."/>
            <person name="Yorke J.A."/>
            <person name="Yoshida K."/>
            <person name="Zdobnov E."/>
            <person name="Zhang P."/>
            <person name="Zhang Y."/>
            <person name="Zimin A.V."/>
            <person name="Baldwin J."/>
            <person name="Abdouelleil A."/>
            <person name="Abdulkadir J."/>
            <person name="Abebe A."/>
            <person name="Abera B."/>
            <person name="Abreu J."/>
            <person name="Acer S.C."/>
            <person name="Aftuck L."/>
            <person name="Alexander A."/>
            <person name="An P."/>
            <person name="Anderson E."/>
            <person name="Anderson S."/>
            <person name="Arachi H."/>
            <person name="Azer M."/>
            <person name="Bachantsang P."/>
            <person name="Barry A."/>
            <person name="Bayul T."/>
            <person name="Berlin A."/>
            <person name="Bessette D."/>
            <person name="Bloom T."/>
            <person name="Blye J."/>
            <person name="Boguslavskiy L."/>
            <person name="Bonnet C."/>
            <person name="Boukhgalter B."/>
            <person name="Bourzgui I."/>
            <person name="Brown A."/>
            <person name="Cahill P."/>
            <person name="Channer S."/>
            <person name="Cheshatsang Y."/>
            <person name="Chuda L."/>
            <person name="Citroen M."/>
            <person name="Collymore A."/>
            <person name="Cooke P."/>
            <person name="Costello M."/>
            <person name="D'Aco K."/>
            <person name="Daza R."/>
            <person name="De Haan G."/>
            <person name="DeGray S."/>
            <person name="DeMaso C."/>
            <person name="Dhargay N."/>
            <person name="Dooley K."/>
            <person name="Dooley E."/>
            <person name="Doricent M."/>
            <person name="Dorje P."/>
            <person name="Dorjee K."/>
            <person name="Dupes A."/>
            <person name="Elong R."/>
            <person name="Falk J."/>
            <person name="Farina A."/>
            <person name="Faro S."/>
            <person name="Ferguson D."/>
            <person name="Fisher S."/>
            <person name="Foley C.D."/>
            <person name="Franke A."/>
            <person name="Friedrich D."/>
            <person name="Gadbois L."/>
            <person name="Gearin G."/>
            <person name="Gearin C.R."/>
            <person name="Giannoukos G."/>
            <person name="Goode T."/>
            <person name="Graham J."/>
            <person name="Grandbois E."/>
            <person name="Grewal S."/>
            <person name="Gyaltsen K."/>
            <person name="Hafez N."/>
            <person name="Hagos B."/>
            <person name="Hall J."/>
            <person name="Henson C."/>
            <person name="Hollinger A."/>
            <person name="Honan T."/>
            <person name="Huard M.D."/>
            <person name="Hughes L."/>
            <person name="Hurhula B."/>
            <person name="Husby M.E."/>
            <person name="Kamat A."/>
            <person name="Kanga B."/>
            <person name="Kashin S."/>
            <person name="Khazanovich D."/>
            <person name="Kisner P."/>
            <person name="Lance K."/>
            <person name="Lara M."/>
            <person name="Lee W."/>
            <person name="Lennon N."/>
            <person name="Letendre F."/>
            <person name="LeVine R."/>
            <person name="Lipovsky A."/>
            <person name="Liu X."/>
            <person name="Liu J."/>
            <person name="Liu S."/>
            <person name="Lokyitsang T."/>
            <person name="Lokyitsang Y."/>
            <person name="Lubonja R."/>
            <person name="Lui A."/>
            <person name="MacDonald P."/>
            <person name="Magnisalis V."/>
            <person name="Maru K."/>
            <person name="Matthews C."/>
            <person name="McCusker W."/>
            <person name="McDonough S."/>
            <person name="Mehta T."/>
            <person name="Meldrim J."/>
            <person name="Meneus L."/>
            <person name="Mihai O."/>
            <person name="Mihalev A."/>
            <person name="Mihova T."/>
            <person name="Mittelman R."/>
            <person name="Mlenga V."/>
            <person name="Montmayeur A."/>
            <person name="Mulrain L."/>
            <person name="Navidi A."/>
            <person name="Naylor J."/>
            <person name="Negash T."/>
            <person name="Nguyen T."/>
            <person name="Nguyen N."/>
            <person name="Nicol R."/>
            <person name="Norbu C."/>
            <person name="Norbu N."/>
            <person name="Novod N."/>
            <person name="O'Neill B."/>
            <person name="Osman S."/>
            <person name="Markiewicz E."/>
            <person name="Oyono O.L."/>
            <person name="Patti C."/>
            <person name="Phunkhang P."/>
            <person name="Pierre F."/>
            <person name="Priest M."/>
            <person name="Raghuraman S."/>
            <person name="Rege F."/>
            <person name="Reyes R."/>
            <person name="Rise C."/>
            <person name="Rogov P."/>
            <person name="Ross K."/>
            <person name="Ryan E."/>
            <person name="Settipalli S."/>
            <person name="Shea T."/>
            <person name="Sherpa N."/>
            <person name="Shi L."/>
            <person name="Shih D."/>
            <person name="Sparrow T."/>
            <person name="Spaulding J."/>
            <person name="Stalker J."/>
            <person name="Stange-Thomann N."/>
            <person name="Stavropoulos S."/>
            <person name="Stone C."/>
            <person name="Strader C."/>
            <person name="Tesfaye S."/>
            <person name="Thomson T."/>
            <person name="Thoulutsang Y."/>
            <person name="Thoulutsang D."/>
            <person name="Topham K."/>
            <person name="Topping I."/>
            <person name="Tsamla T."/>
            <person name="Vassiliev H."/>
            <person name="Vo A."/>
            <person name="Wangchuk T."/>
            <person name="Wangdi T."/>
            <person name="Weiand M."/>
            <person name="Wilkinson J."/>
            <person name="Wilson A."/>
            <person name="Yadav S."/>
            <person name="Young G."/>
            <person name="Yu Q."/>
            <person name="Zembek L."/>
            <person name="Zhong D."/>
            <person name="Zimmer A."/>
            <person name="Zwirko Z."/>
            <person name="Jaffe D.B."/>
            <person name="Alvarez P."/>
            <person name="Brockman W."/>
            <person name="Butler J."/>
            <person name="Chin C."/>
            <person name="Gnerre S."/>
            <person name="Grabherr M."/>
            <person name="Kleber M."/>
            <person name="Mauceli E."/>
            <person name="MacCallum I."/>
        </authorList>
    </citation>
    <scope>NUCLEOTIDE SEQUENCE [LARGE SCALE GENOMIC DNA]</scope>
    <source>
        <strain evidence="11">MSH-3 / Tucson 14011-0111.49</strain>
    </source>
</reference>
<dbReference type="eggNOG" id="KOG0449">
    <property type="taxonomic scope" value="Eukaryota"/>
</dbReference>
<dbReference type="CDD" id="cd03499">
    <property type="entry name" value="SQR_TypeC_SdhC"/>
    <property type="match status" value="1"/>
</dbReference>